<evidence type="ECO:0000313" key="2">
    <source>
        <dbReference type="Proteomes" id="UP001060085"/>
    </source>
</evidence>
<keyword evidence="2" id="KW-1185">Reference proteome</keyword>
<reference evidence="2" key="1">
    <citation type="journal article" date="2023" name="Nat. Plants">
        <title>Single-cell RNA sequencing provides a high-resolution roadmap for understanding the multicellular compartmentation of specialized metabolism.</title>
        <authorList>
            <person name="Sun S."/>
            <person name="Shen X."/>
            <person name="Li Y."/>
            <person name="Li Y."/>
            <person name="Wang S."/>
            <person name="Li R."/>
            <person name="Zhang H."/>
            <person name="Shen G."/>
            <person name="Guo B."/>
            <person name="Wei J."/>
            <person name="Xu J."/>
            <person name="St-Pierre B."/>
            <person name="Chen S."/>
            <person name="Sun C."/>
        </authorList>
    </citation>
    <scope>NUCLEOTIDE SEQUENCE [LARGE SCALE GENOMIC DNA]</scope>
</reference>
<organism evidence="1 2">
    <name type="scientific">Catharanthus roseus</name>
    <name type="common">Madagascar periwinkle</name>
    <name type="synonym">Vinca rosea</name>
    <dbReference type="NCBI Taxonomy" id="4058"/>
    <lineage>
        <taxon>Eukaryota</taxon>
        <taxon>Viridiplantae</taxon>
        <taxon>Streptophyta</taxon>
        <taxon>Embryophyta</taxon>
        <taxon>Tracheophyta</taxon>
        <taxon>Spermatophyta</taxon>
        <taxon>Magnoliopsida</taxon>
        <taxon>eudicotyledons</taxon>
        <taxon>Gunneridae</taxon>
        <taxon>Pentapetalae</taxon>
        <taxon>asterids</taxon>
        <taxon>lamiids</taxon>
        <taxon>Gentianales</taxon>
        <taxon>Apocynaceae</taxon>
        <taxon>Rauvolfioideae</taxon>
        <taxon>Vinceae</taxon>
        <taxon>Catharanthinae</taxon>
        <taxon>Catharanthus</taxon>
    </lineage>
</organism>
<comment type="caution">
    <text evidence="1">The sequence shown here is derived from an EMBL/GenBank/DDBJ whole genome shotgun (WGS) entry which is preliminary data.</text>
</comment>
<dbReference type="Proteomes" id="UP001060085">
    <property type="component" value="Linkage Group LG07"/>
</dbReference>
<evidence type="ECO:0000313" key="1">
    <source>
        <dbReference type="EMBL" id="KAI5654669.1"/>
    </source>
</evidence>
<gene>
    <name evidence="1" type="ORF">M9H77_31856</name>
</gene>
<protein>
    <submittedName>
        <fullName evidence="1">Uncharacterized protein</fullName>
    </submittedName>
</protein>
<dbReference type="EMBL" id="CM044707">
    <property type="protein sequence ID" value="KAI5654669.1"/>
    <property type="molecule type" value="Genomic_DNA"/>
</dbReference>
<sequence length="338" mass="36829">MTEIMADPLAPLGAIWCTAFDCSQLLMHTLVTYRDQLDFIPSDLFARAQMVPDVADTRLDLHRIQLRGNDNTSWVTQHAIHIDAWSQWRVRVRDGPAAAVEALLGIARVYIGNPANRDTRAHLQTIIRRCMVSIWGTLGCTSSQHDIQASFPVQPSRRRPREHVPDRGARGVKKGAGRPHVPRAPQRQEHVDPGQAVVERGEGSGSGQQYIDPFDNPHLDMPSYSLGLTPDPQSLPSGSGTSKMSPAPSLGLAAFQSPYSSAYGFPGVREPTPPGTASSSTPHQPISQASSSDKEEGQDALSRGHRVGKKTCDSRHPTGLSCTGIIFYFSLTVKCNLK</sequence>
<proteinExistence type="predicted"/>
<accession>A0ACC0A1M5</accession>
<name>A0ACC0A1M5_CATRO</name>